<dbReference type="NCBIfam" id="NF000801">
    <property type="entry name" value="PRK00055.1-3"/>
    <property type="match status" value="1"/>
</dbReference>
<evidence type="ECO:0000256" key="2">
    <source>
        <dbReference type="ARBA" id="ARBA00022694"/>
    </source>
</evidence>
<comment type="similarity">
    <text evidence="9">Belongs to the RNase Z family. RNase BN subfamily.</text>
</comment>
<keyword evidence="2 9" id="KW-0819">tRNA processing</keyword>
<keyword evidence="4 9" id="KW-0479">Metal-binding</keyword>
<evidence type="ECO:0000256" key="6">
    <source>
        <dbReference type="ARBA" id="ARBA00022801"/>
    </source>
</evidence>
<evidence type="ECO:0000256" key="4">
    <source>
        <dbReference type="ARBA" id="ARBA00022723"/>
    </source>
</evidence>
<evidence type="ECO:0000256" key="1">
    <source>
        <dbReference type="ARBA" id="ARBA00011738"/>
    </source>
</evidence>
<reference evidence="10 11" key="1">
    <citation type="submission" date="2024-04" db="EMBL/GenBank/DDBJ databases">
        <title>Two novel Raoultella species associated with bleeding cankers of broadleaf hosts, Raoultella scottia sp. nov. and Raoultella lignicola sp. nov.</title>
        <authorList>
            <person name="Brady C.L."/>
        </authorList>
    </citation>
    <scope>NUCLEOTIDE SEQUENCE [LARGE SCALE GENOMIC DNA]</scope>
    <source>
        <strain evidence="10 11">TW_WC1a.1</strain>
    </source>
</reference>
<evidence type="ECO:0000313" key="10">
    <source>
        <dbReference type="EMBL" id="MEL0553958.1"/>
    </source>
</evidence>
<keyword evidence="3 9" id="KW-0540">Nuclease</keyword>
<comment type="caution">
    <text evidence="10">The sequence shown here is derived from an EMBL/GenBank/DDBJ whole genome shotgun (WGS) entry which is preliminary data.</text>
</comment>
<proteinExistence type="inferred from homology"/>
<keyword evidence="5 9" id="KW-0255">Endonuclease</keyword>
<evidence type="ECO:0000256" key="5">
    <source>
        <dbReference type="ARBA" id="ARBA00022759"/>
    </source>
</evidence>
<dbReference type="PANTHER" id="PTHR46018:SF2">
    <property type="entry name" value="ZINC PHOSPHODIESTERASE ELAC PROTEIN 1"/>
    <property type="match status" value="1"/>
</dbReference>
<feature type="binding site" evidence="9">
    <location>
        <position position="270"/>
    </location>
    <ligand>
        <name>Zn(2+)</name>
        <dbReference type="ChEBI" id="CHEBI:29105"/>
        <label>2</label>
        <note>catalytic</note>
    </ligand>
</feature>
<comment type="subunit">
    <text evidence="1 9">Homodimer.</text>
</comment>
<evidence type="ECO:0000256" key="9">
    <source>
        <dbReference type="HAMAP-Rule" id="MF_01818"/>
    </source>
</evidence>
<dbReference type="EC" id="3.1.-.-" evidence="9"/>
<dbReference type="RefSeq" id="WP_123755224.1">
    <property type="nucleotide sequence ID" value="NZ_JARXNK020000105.1"/>
</dbReference>
<organism evidence="10 11">
    <name type="scientific">Raoultella lignicola</name>
    <dbReference type="NCBI Taxonomy" id="3040939"/>
    <lineage>
        <taxon>Bacteria</taxon>
        <taxon>Pseudomonadati</taxon>
        <taxon>Pseudomonadota</taxon>
        <taxon>Gammaproteobacteria</taxon>
        <taxon>Enterobacterales</taxon>
        <taxon>Enterobacteriaceae</taxon>
        <taxon>Klebsiella/Raoultella group</taxon>
        <taxon>Raoultella</taxon>
    </lineage>
</organism>
<dbReference type="Proteomes" id="UP001312893">
    <property type="component" value="Unassembled WGS sequence"/>
</dbReference>
<evidence type="ECO:0000256" key="3">
    <source>
        <dbReference type="ARBA" id="ARBA00022722"/>
    </source>
</evidence>
<feature type="binding site" evidence="9">
    <location>
        <position position="212"/>
    </location>
    <ligand>
        <name>Zn(2+)</name>
        <dbReference type="ChEBI" id="CHEBI:29105"/>
        <label>1</label>
        <note>catalytic</note>
    </ligand>
</feature>
<feature type="binding site" evidence="9">
    <location>
        <position position="64"/>
    </location>
    <ligand>
        <name>Zn(2+)</name>
        <dbReference type="ChEBI" id="CHEBI:29105"/>
        <label>1</label>
        <note>catalytic</note>
    </ligand>
</feature>
<dbReference type="EMBL" id="JARXNK020000105">
    <property type="protein sequence ID" value="MEL0553958.1"/>
    <property type="molecule type" value="Genomic_DNA"/>
</dbReference>
<keyword evidence="6 9" id="KW-0378">Hydrolase</keyword>
<dbReference type="SUPFAM" id="SSF56281">
    <property type="entry name" value="Metallo-hydrolase/oxidoreductase"/>
    <property type="match status" value="1"/>
</dbReference>
<evidence type="ECO:0000256" key="7">
    <source>
        <dbReference type="ARBA" id="ARBA00022833"/>
    </source>
</evidence>
<feature type="binding site" evidence="9">
    <location>
        <position position="212"/>
    </location>
    <ligand>
        <name>Zn(2+)</name>
        <dbReference type="ChEBI" id="CHEBI:29105"/>
        <label>2</label>
        <note>catalytic</note>
    </ligand>
</feature>
<dbReference type="GO" id="GO:0042781">
    <property type="term" value="F:3'-tRNA processing endoribonuclease activity"/>
    <property type="evidence" value="ECO:0007669"/>
    <property type="project" value="UniProtKB-EC"/>
</dbReference>
<gene>
    <name evidence="10" type="primary">rnz</name>
    <name evidence="9" type="synonym">rbn</name>
    <name evidence="10" type="ORF">QFI96_019910</name>
</gene>
<evidence type="ECO:0000313" key="11">
    <source>
        <dbReference type="Proteomes" id="UP001312893"/>
    </source>
</evidence>
<dbReference type="NCBIfam" id="TIGR02651">
    <property type="entry name" value="RNase_Z"/>
    <property type="match status" value="1"/>
</dbReference>
<protein>
    <recommendedName>
        <fullName evidence="9">Ribonuclease BN</fullName>
        <shortName evidence="9">RNase BN</shortName>
        <ecNumber evidence="9">3.1.-.-</ecNumber>
    </recommendedName>
    <alternativeName>
        <fullName evidence="9">Ribonuclease Z homolog</fullName>
        <shortName evidence="9">RNase Z homolog</shortName>
    </alternativeName>
</protein>
<evidence type="ECO:0000256" key="8">
    <source>
        <dbReference type="ARBA" id="ARBA00022839"/>
    </source>
</evidence>
<sequence>MELTFLGTSAGVPTRTRNMTSIVLNLQQPTAAEMWLFDCGEGTQHQFLDTPYHPGKLNKIFITHLHGDHLFGLPGLLCSRSMQGNSLPLTLYGPTGLKEFVETALRLSGSWTDYPLTIVEVGPGLVFDEGGYRVSAFALNHPVECYGYRIEEHARPGTLDAARLVTDGVPPGPLFQRLKQGETVELEDGRLIDGSQYLGPATPGKKLAIFGDTAPCDAALELARGVDLMVHETTLEQAMAEKANSRGHSSSQQAAALARDAGVRMFIATHFSSRYDAEGCQRLLTECRELFPRTLLAEDFMVYSL</sequence>
<feature type="binding site" evidence="9">
    <location>
        <position position="69"/>
    </location>
    <ligand>
        <name>Zn(2+)</name>
        <dbReference type="ChEBI" id="CHEBI:29105"/>
        <label>2</label>
        <note>catalytic</note>
    </ligand>
</feature>
<feature type="binding site" evidence="9">
    <location>
        <position position="68"/>
    </location>
    <ligand>
        <name>Zn(2+)</name>
        <dbReference type="ChEBI" id="CHEBI:29105"/>
        <label>2</label>
        <note>catalytic</note>
    </ligand>
</feature>
<feature type="binding site" evidence="9">
    <location>
        <position position="141"/>
    </location>
    <ligand>
        <name>Zn(2+)</name>
        <dbReference type="ChEBI" id="CHEBI:29105"/>
        <label>1</label>
        <note>catalytic</note>
    </ligand>
</feature>
<feature type="active site" description="Proton acceptor" evidence="9">
    <location>
        <position position="68"/>
    </location>
</feature>
<dbReference type="NCBIfam" id="NF000800">
    <property type="entry name" value="PRK00055.1-1"/>
    <property type="match status" value="1"/>
</dbReference>
<name>A0ABU9FDF1_9ENTR</name>
<dbReference type="Gene3D" id="3.60.15.10">
    <property type="entry name" value="Ribonuclease Z/Hydroxyacylglutathione hydrolase-like"/>
    <property type="match status" value="1"/>
</dbReference>
<dbReference type="HAMAP" id="MF_01818">
    <property type="entry name" value="RNase_Z_BN"/>
    <property type="match status" value="1"/>
</dbReference>
<accession>A0ABU9FDF1</accession>
<dbReference type="InterPro" id="IPR036866">
    <property type="entry name" value="RibonucZ/Hydroxyglut_hydro"/>
</dbReference>
<feature type="binding site" evidence="9">
    <location>
        <position position="66"/>
    </location>
    <ligand>
        <name>Zn(2+)</name>
        <dbReference type="ChEBI" id="CHEBI:29105"/>
        <label>1</label>
        <note>catalytic</note>
    </ligand>
</feature>
<dbReference type="InterPro" id="IPR013471">
    <property type="entry name" value="RNase_Z/BN"/>
</dbReference>
<dbReference type="PANTHER" id="PTHR46018">
    <property type="entry name" value="ZINC PHOSPHODIESTERASE ELAC PROTEIN 1"/>
    <property type="match status" value="1"/>
</dbReference>
<comment type="function">
    <text evidence="9">Zinc phosphodiesterase, which has both exoribonuclease and endoribonuclease activities.</text>
</comment>
<keyword evidence="7 9" id="KW-0862">Zinc</keyword>
<dbReference type="Pfam" id="PF23023">
    <property type="entry name" value="Anti-Pycsar_Apyc1"/>
    <property type="match status" value="1"/>
</dbReference>
<comment type="cofactor">
    <cofactor evidence="9">
        <name>Zn(2+)</name>
        <dbReference type="ChEBI" id="CHEBI:29105"/>
    </cofactor>
    <text evidence="9">Binds 2 Zn(2+) ions.</text>
</comment>
<dbReference type="CDD" id="cd07717">
    <property type="entry name" value="RNaseZ_ZiPD-like_MBL-fold"/>
    <property type="match status" value="1"/>
</dbReference>
<keyword evidence="11" id="KW-1185">Reference proteome</keyword>
<keyword evidence="8 9" id="KW-0269">Exonuclease</keyword>